<sequence length="121" mass="13706">VLDSPREVAAHKQNALFLLPSAAPPLTAPSLISVIFDWPRRHPIRYLKHQLVDRVNAQEHCNKSVTMETEDVNTTEADSSSMKAATESINYQWGALGYHQYIKSACLKEIKEIKQAYQLLE</sequence>
<reference evidence="1" key="2">
    <citation type="journal article" date="2000" name="Genome Res.">
        <title>Normalization and subtraction of cap-trapper-selected cDNAs to prepare full-length cDNA libraries for rapid discovery of new genes.</title>
        <authorList>
            <person name="Carninci P."/>
            <person name="Shibata Y."/>
            <person name="Hayatsu N."/>
            <person name="Sugahara Y."/>
            <person name="Shibata K."/>
            <person name="Itoh M."/>
            <person name="Konno H."/>
            <person name="Okazaki Y."/>
            <person name="Muramatsu M."/>
            <person name="Hayashizaki Y."/>
        </authorList>
    </citation>
    <scope>NUCLEOTIDE SEQUENCE</scope>
    <source>
        <strain evidence="1">C57BL/6J</strain>
        <tissue evidence="1">Testis</tissue>
    </source>
</reference>
<feature type="non-terminal residue" evidence="1">
    <location>
        <position position="1"/>
    </location>
</feature>
<reference evidence="1" key="4">
    <citation type="journal article" date="2001" name="Nature">
        <title>Functional annotation of a full-length mouse cDNA collection.</title>
        <authorList>
            <consortium name="The RIKEN Genome Exploration Research Group Phase II Team and the FANTOM Consortium"/>
        </authorList>
    </citation>
    <scope>NUCLEOTIDE SEQUENCE</scope>
    <source>
        <strain evidence="1">C57BL/6J</strain>
        <tissue evidence="1">Testis</tissue>
    </source>
</reference>
<name>Q3V2I6_MOUSE</name>
<protein>
    <submittedName>
        <fullName evidence="1">Uncharacterized protein</fullName>
    </submittedName>
</protein>
<proteinExistence type="evidence at transcript level"/>
<gene>
    <name evidence="2" type="primary">4932412D23Rik</name>
    <name evidence="2" type="synonym">Gm10809</name>
</gene>
<dbReference type="EMBL" id="AK131804">
    <property type="protein sequence ID" value="BAE20811.1"/>
    <property type="molecule type" value="mRNA"/>
</dbReference>
<reference evidence="1" key="7">
    <citation type="journal article" date="2005" name="Science">
        <title>The Transcriptional Landscape of the Mammalian Genome.</title>
        <authorList>
            <consortium name="The FANTOM Consortium"/>
            <consortium name="Riken Genome Exploration Research Group and Genome Science Group (Genome Network Project Core Group)"/>
        </authorList>
    </citation>
    <scope>NUCLEOTIDE SEQUENCE</scope>
    <source>
        <strain evidence="1">C57BL/6J</strain>
        <tissue evidence="1">Testis</tissue>
    </source>
</reference>
<evidence type="ECO:0000313" key="2">
    <source>
        <dbReference type="MGI" id="MGI:1922972"/>
    </source>
</evidence>
<accession>Q3V2I6</accession>
<organism evidence="1">
    <name type="scientific">Mus musculus</name>
    <name type="common">Mouse</name>
    <dbReference type="NCBI Taxonomy" id="10090"/>
    <lineage>
        <taxon>Eukaryota</taxon>
        <taxon>Metazoa</taxon>
        <taxon>Chordata</taxon>
        <taxon>Craniata</taxon>
        <taxon>Vertebrata</taxon>
        <taxon>Euteleostomi</taxon>
        <taxon>Mammalia</taxon>
        <taxon>Eutheria</taxon>
        <taxon>Euarchontoglires</taxon>
        <taxon>Glires</taxon>
        <taxon>Rodentia</taxon>
        <taxon>Myomorpha</taxon>
        <taxon>Muroidea</taxon>
        <taxon>Muridae</taxon>
        <taxon>Murinae</taxon>
        <taxon>Mus</taxon>
        <taxon>Mus</taxon>
    </lineage>
</organism>
<reference evidence="1" key="5">
    <citation type="journal article" date="2002" name="Nature">
        <title>Analysis of the mouse transcriptome based on functional annotation of 60,770 full-length cDNAs.</title>
        <authorList>
            <consortium name="The FANTOM Consortium and the RIKEN Genome Exploration Research Group Phase I and II Team"/>
        </authorList>
    </citation>
    <scope>NUCLEOTIDE SEQUENCE</scope>
    <source>
        <strain evidence="1">C57BL/6J</strain>
        <tissue evidence="1">Testis</tissue>
    </source>
</reference>
<dbReference type="AlphaFoldDB" id="Q3V2I6"/>
<reference evidence="1" key="3">
    <citation type="journal article" date="2000" name="Genome Res.">
        <title>RIKEN integrated sequence analysis (RISA) system--384-format sequencing pipeline with 384 multicapillary sequencer.</title>
        <authorList>
            <person name="Shibata K."/>
            <person name="Itoh M."/>
            <person name="Aizawa K."/>
            <person name="Nagaoka S."/>
            <person name="Sasaki N."/>
            <person name="Carninci P."/>
            <person name="Konno H."/>
            <person name="Akiyama J."/>
            <person name="Nishi K."/>
            <person name="Kitsunai T."/>
            <person name="Tashiro H."/>
            <person name="Itoh M."/>
            <person name="Sumi N."/>
            <person name="Ishii Y."/>
            <person name="Nakamura S."/>
            <person name="Hazama M."/>
            <person name="Nishine T."/>
            <person name="Harada A."/>
            <person name="Yamamoto R."/>
            <person name="Matsumoto H."/>
            <person name="Sakaguchi S."/>
            <person name="Ikegami T."/>
            <person name="Kashiwagi K."/>
            <person name="Fujiwake S."/>
            <person name="Inoue K."/>
            <person name="Togawa Y."/>
            <person name="Izawa M."/>
            <person name="Ohara E."/>
            <person name="Watahiki M."/>
            <person name="Yoneda Y."/>
            <person name="Ishikawa T."/>
            <person name="Ozawa K."/>
            <person name="Tanaka T."/>
            <person name="Matsuura S."/>
            <person name="Kawai J."/>
            <person name="Okazaki Y."/>
            <person name="Muramatsu M."/>
            <person name="Inoue Y."/>
            <person name="Kira A."/>
            <person name="Hayashizaki Y."/>
        </authorList>
    </citation>
    <scope>NUCLEOTIDE SEQUENCE</scope>
    <source>
        <strain evidence="1">C57BL/6J</strain>
        <tissue evidence="1">Testis</tissue>
    </source>
</reference>
<reference evidence="1" key="6">
    <citation type="submission" date="2004-03" db="EMBL/GenBank/DDBJ databases">
        <authorList>
            <person name="Arakawa T."/>
            <person name="Carninci P."/>
            <person name="Fukuda S."/>
            <person name="Hashizume W."/>
            <person name="Hayashida K."/>
            <person name="Hori F."/>
            <person name="Iida J."/>
            <person name="Imamura K."/>
            <person name="Imotani K."/>
            <person name="Itoh M."/>
            <person name="Kanagawa S."/>
            <person name="Kawai J."/>
            <person name="Kojima M."/>
            <person name="Konno H."/>
            <person name="Murata M."/>
            <person name="Nakamura M."/>
            <person name="Ninomiya N."/>
            <person name="Nishiyori H."/>
            <person name="Nomura K."/>
            <person name="Ohno M."/>
            <person name="Sakazume N."/>
            <person name="Sano H."/>
            <person name="Sasaki D."/>
            <person name="Shibata K."/>
            <person name="Shiraki T."/>
            <person name="Tagami M."/>
            <person name="Tagami Y."/>
            <person name="Waki K."/>
            <person name="Watahiki A."/>
            <person name="Muramatsu M."/>
            <person name="Hayashizaki Y."/>
        </authorList>
    </citation>
    <scope>NUCLEOTIDE SEQUENCE</scope>
    <source>
        <strain evidence="1">C57BL/6J</strain>
        <tissue evidence="1">Testis</tissue>
    </source>
</reference>
<dbReference type="AGR" id="MGI:1922972"/>
<reference evidence="1" key="1">
    <citation type="journal article" date="1999" name="Methods Enzymol.">
        <title>High-efficiency full-length cDNA cloning.</title>
        <authorList>
            <person name="Carninci P."/>
            <person name="Hayashizaki Y."/>
        </authorList>
    </citation>
    <scope>NUCLEOTIDE SEQUENCE</scope>
    <source>
        <strain evidence="1">C57BL/6J</strain>
        <tissue evidence="1">Testis</tissue>
    </source>
</reference>
<dbReference type="MGI" id="MGI:1922972">
    <property type="gene designation" value="4932412D23Rik"/>
</dbReference>
<reference evidence="1" key="8">
    <citation type="journal article" date="2005" name="Science">
        <title>Antisense Transcription in the Mammalian Transcriptome.</title>
        <authorList>
            <consortium name="RIKEN Genome Exploration Research Group and Genome Science Group (Genome Network Project Core Group) and the FANTOM Consortium"/>
        </authorList>
    </citation>
    <scope>NUCLEOTIDE SEQUENCE</scope>
    <source>
        <strain evidence="1">C57BL/6J</strain>
        <tissue evidence="1">Testis</tissue>
    </source>
</reference>
<evidence type="ECO:0000313" key="1">
    <source>
        <dbReference type="EMBL" id="BAE20811.1"/>
    </source>
</evidence>